<evidence type="ECO:0000313" key="1">
    <source>
        <dbReference type="EMBL" id="WLS78127.1"/>
    </source>
</evidence>
<proteinExistence type="predicted"/>
<sequence length="86" mass="9962">MNSLRFKEHPLKKLAPVPVMANVRELRQAADFSQENAAERFDVSLRVWQMKETPKNPSMLSQGEYELLLLLAGRHPHYSLLPHPKK</sequence>
<accession>A0AA50HM35</accession>
<dbReference type="KEGG" id="epi:Q3V30_16895"/>
<evidence type="ECO:0000313" key="2">
    <source>
        <dbReference type="Proteomes" id="UP001228139"/>
    </source>
</evidence>
<reference evidence="1 2" key="1">
    <citation type="submission" date="2023-07" db="EMBL/GenBank/DDBJ databases">
        <title>Pathogenic bacteria of pear tree diseases.</title>
        <authorList>
            <person name="Zhang Z."/>
            <person name="He L."/>
            <person name="Huang R."/>
        </authorList>
    </citation>
    <scope>NUCLEOTIDE SEQUENCE [LARGE SCALE GENOMIC DNA]</scope>
    <source>
        <strain evidence="1 2">DE2</strain>
    </source>
</reference>
<protein>
    <submittedName>
        <fullName evidence="1">Transcriptional regulator</fullName>
    </submittedName>
</protein>
<keyword evidence="2" id="KW-1185">Reference proteome</keyword>
<dbReference type="Gene3D" id="1.10.260.40">
    <property type="entry name" value="lambda repressor-like DNA-binding domains"/>
    <property type="match status" value="1"/>
</dbReference>
<name>A0AA50HM35_9GAMM</name>
<dbReference type="Proteomes" id="UP001228139">
    <property type="component" value="Chromosome"/>
</dbReference>
<gene>
    <name evidence="1" type="ORF">Q3V30_16895</name>
</gene>
<dbReference type="InterPro" id="IPR010982">
    <property type="entry name" value="Lambda_DNA-bd_dom_sf"/>
</dbReference>
<dbReference type="AlphaFoldDB" id="A0AA50HM35"/>
<dbReference type="EMBL" id="CP132353">
    <property type="protein sequence ID" value="WLS78127.1"/>
    <property type="molecule type" value="Genomic_DNA"/>
</dbReference>
<organism evidence="1 2">
    <name type="scientific">Erwinia pyri</name>
    <dbReference type="NCBI Taxonomy" id="3062598"/>
    <lineage>
        <taxon>Bacteria</taxon>
        <taxon>Pseudomonadati</taxon>
        <taxon>Pseudomonadota</taxon>
        <taxon>Gammaproteobacteria</taxon>
        <taxon>Enterobacterales</taxon>
        <taxon>Erwiniaceae</taxon>
        <taxon>Erwinia</taxon>
    </lineage>
</organism>
<dbReference type="GO" id="GO:0003677">
    <property type="term" value="F:DNA binding"/>
    <property type="evidence" value="ECO:0007669"/>
    <property type="project" value="InterPro"/>
</dbReference>